<dbReference type="AlphaFoldDB" id="A0AAP0ETP7"/>
<dbReference type="Proteomes" id="UP001419268">
    <property type="component" value="Unassembled WGS sequence"/>
</dbReference>
<evidence type="ECO:0000313" key="2">
    <source>
        <dbReference type="EMBL" id="KAK9094794.1"/>
    </source>
</evidence>
<organism evidence="2 3">
    <name type="scientific">Stephania cephalantha</name>
    <dbReference type="NCBI Taxonomy" id="152367"/>
    <lineage>
        <taxon>Eukaryota</taxon>
        <taxon>Viridiplantae</taxon>
        <taxon>Streptophyta</taxon>
        <taxon>Embryophyta</taxon>
        <taxon>Tracheophyta</taxon>
        <taxon>Spermatophyta</taxon>
        <taxon>Magnoliopsida</taxon>
        <taxon>Ranunculales</taxon>
        <taxon>Menispermaceae</taxon>
        <taxon>Menispermoideae</taxon>
        <taxon>Cissampelideae</taxon>
        <taxon>Stephania</taxon>
    </lineage>
</organism>
<protein>
    <submittedName>
        <fullName evidence="2">Uncharacterized protein</fullName>
    </submittedName>
</protein>
<dbReference type="PANTHER" id="PTHR10811">
    <property type="entry name" value="FRINGE-RELATED"/>
    <property type="match status" value="1"/>
</dbReference>
<keyword evidence="3" id="KW-1185">Reference proteome</keyword>
<proteinExistence type="predicted"/>
<dbReference type="Gene3D" id="3.90.550.50">
    <property type="match status" value="1"/>
</dbReference>
<sequence>MRRRVLLIRNVYLVVVLVAAAVFFSFAYLFHTLYPPSSPSCIVHQIITLPTTTTTVANETTTQQQPPPPTSLEHIVFGIAGSAKLWNHRKNYVKLWWSRHKDENIRGFVWLDKLSTNVLNENNDRDLPPVCISENTQRFPYAHRTGNRAAIRISRILTETVRMGLKDVRWVVMGDDDTWFVPENLVRVLRKYDHEQYYYIGSVSESHIQNIAFSYDMAFGGGGFAISYPLAVLIAKVQDRCIERYPELYGSDDRMQACMAEVGVPLTKEPGFHQLSVSEHVSSGAYPKCEWKMNSPGEVKKVLVYKSPNPRMWEKSPRRNCCKVMPSTDKAIVLIAVGTCSEDEIFGTQKFENFPYGL</sequence>
<keyword evidence="1" id="KW-0472">Membrane</keyword>
<name>A0AAP0ETP7_9MAGN</name>
<evidence type="ECO:0000313" key="3">
    <source>
        <dbReference type="Proteomes" id="UP001419268"/>
    </source>
</evidence>
<reference evidence="2 3" key="1">
    <citation type="submission" date="2024-01" db="EMBL/GenBank/DDBJ databases">
        <title>Genome assemblies of Stephania.</title>
        <authorList>
            <person name="Yang L."/>
        </authorList>
    </citation>
    <scope>NUCLEOTIDE SEQUENCE [LARGE SCALE GENOMIC DNA]</scope>
    <source>
        <strain evidence="2">JXDWG</strain>
        <tissue evidence="2">Leaf</tissue>
    </source>
</reference>
<dbReference type="Pfam" id="PF04646">
    <property type="entry name" value="DUF604"/>
    <property type="match status" value="1"/>
</dbReference>
<dbReference type="FunFam" id="3.90.550.50:FF:000006">
    <property type="entry name" value="Fringe-related protein-like"/>
    <property type="match status" value="1"/>
</dbReference>
<accession>A0AAP0ETP7</accession>
<gene>
    <name evidence="2" type="ORF">Scep_026263</name>
</gene>
<evidence type="ECO:0000256" key="1">
    <source>
        <dbReference type="SAM" id="Phobius"/>
    </source>
</evidence>
<dbReference type="InterPro" id="IPR006740">
    <property type="entry name" value="DUF604"/>
</dbReference>
<keyword evidence="1" id="KW-0812">Transmembrane</keyword>
<keyword evidence="1" id="KW-1133">Transmembrane helix</keyword>
<dbReference type="EMBL" id="JBBNAG010000011">
    <property type="protein sequence ID" value="KAK9094794.1"/>
    <property type="molecule type" value="Genomic_DNA"/>
</dbReference>
<feature type="transmembrane region" description="Helical" evidence="1">
    <location>
        <begin position="12"/>
        <end position="34"/>
    </location>
</feature>
<comment type="caution">
    <text evidence="2">The sequence shown here is derived from an EMBL/GenBank/DDBJ whole genome shotgun (WGS) entry which is preliminary data.</text>
</comment>